<sequence>MQQLEMQQLIGEHQRLQYHQNRCKRLAFIVLCILLSPIILLVLIMCCVLDLIVVTISSCNNHMLIKKYKQNRKQLFTSRVLERVETEPGQNSMLFFKPCSFNLFITVNSGQIQIIDSNFSNISSKQSQFLFQPGQIERFCTFLIKKNRLTSKINETAFEIPPFYQSQVFICNSKVYFNIFDFIFILTDNLELELITQVPDFGYHLQLNGKLKNSEQQYKFDYIGGQMFSMDNKLYMHNNSSKLFQIKGKQLKCESRKHFSTYYFQFSNKVYAIGKDMIFTVENNLKLKEFEYLQFQEIIFAQGATIVLSDKLYYKQYYFLNMLDGMIKGIKFDLIDLRDIQKVIELGPTGWQLKNEILVKLWGVDFPRRMTDYFNNYQSVMLQNSQYIKNTFRLMLCNRKSNLNKLFCKQFTKVEDQFAIIQNQIIEQQKKIVQSVYCVINLQNQLLSGQSNMFYDMQ</sequence>
<comment type="caution">
    <text evidence="2">The sequence shown here is derived from an EMBL/GenBank/DDBJ whole genome shotgun (WGS) entry which is preliminary data.</text>
</comment>
<reference evidence="3 4" key="2">
    <citation type="submission" date="2024-07" db="EMBL/GenBank/DDBJ databases">
        <authorList>
            <person name="Akdeniz Z."/>
        </authorList>
    </citation>
    <scope>NUCLEOTIDE SEQUENCE [LARGE SCALE GENOMIC DNA]</scope>
</reference>
<gene>
    <name evidence="3" type="ORF">HINF_LOCUS10497</name>
    <name evidence="2" type="ORF">HINF_LOCUS65058</name>
</gene>
<keyword evidence="4" id="KW-1185">Reference proteome</keyword>
<evidence type="ECO:0000256" key="1">
    <source>
        <dbReference type="SAM" id="Phobius"/>
    </source>
</evidence>
<evidence type="ECO:0000313" key="3">
    <source>
        <dbReference type="EMBL" id="CAL5988682.1"/>
    </source>
</evidence>
<protein>
    <submittedName>
        <fullName evidence="3">Hypothetical_protein</fullName>
    </submittedName>
</protein>
<organism evidence="2">
    <name type="scientific">Hexamita inflata</name>
    <dbReference type="NCBI Taxonomy" id="28002"/>
    <lineage>
        <taxon>Eukaryota</taxon>
        <taxon>Metamonada</taxon>
        <taxon>Diplomonadida</taxon>
        <taxon>Hexamitidae</taxon>
        <taxon>Hexamitinae</taxon>
        <taxon>Hexamita</taxon>
    </lineage>
</organism>
<evidence type="ECO:0000313" key="2">
    <source>
        <dbReference type="EMBL" id="CAI9977413.1"/>
    </source>
</evidence>
<proteinExistence type="predicted"/>
<name>A0AA86VTI7_9EUKA</name>
<keyword evidence="1" id="KW-1133">Transmembrane helix</keyword>
<dbReference type="AlphaFoldDB" id="A0AA86VTI7"/>
<keyword evidence="1" id="KW-0472">Membrane</keyword>
<feature type="transmembrane region" description="Helical" evidence="1">
    <location>
        <begin position="26"/>
        <end position="54"/>
    </location>
</feature>
<evidence type="ECO:0000313" key="4">
    <source>
        <dbReference type="Proteomes" id="UP001642409"/>
    </source>
</evidence>
<dbReference type="Proteomes" id="UP001642409">
    <property type="component" value="Unassembled WGS sequence"/>
</dbReference>
<accession>A0AA86VTI7</accession>
<keyword evidence="1" id="KW-0812">Transmembrane</keyword>
<reference evidence="2" key="1">
    <citation type="submission" date="2023-06" db="EMBL/GenBank/DDBJ databases">
        <authorList>
            <person name="Kurt Z."/>
        </authorList>
    </citation>
    <scope>NUCLEOTIDE SEQUENCE</scope>
</reference>
<dbReference type="EMBL" id="CATOUU010001177">
    <property type="protein sequence ID" value="CAI9977413.1"/>
    <property type="molecule type" value="Genomic_DNA"/>
</dbReference>
<dbReference type="EMBL" id="CAXDID020000022">
    <property type="protein sequence ID" value="CAL5988682.1"/>
    <property type="molecule type" value="Genomic_DNA"/>
</dbReference>